<organism evidence="1 2">
    <name type="scientific">Cryptosporangium aurantiacum</name>
    <dbReference type="NCBI Taxonomy" id="134849"/>
    <lineage>
        <taxon>Bacteria</taxon>
        <taxon>Bacillati</taxon>
        <taxon>Actinomycetota</taxon>
        <taxon>Actinomycetes</taxon>
        <taxon>Cryptosporangiales</taxon>
        <taxon>Cryptosporangiaceae</taxon>
        <taxon>Cryptosporangium</taxon>
    </lineage>
</organism>
<keyword evidence="2" id="KW-1185">Reference proteome</keyword>
<accession>A0A1M7RK71</accession>
<evidence type="ECO:0000313" key="1">
    <source>
        <dbReference type="EMBL" id="SHN46713.1"/>
    </source>
</evidence>
<proteinExistence type="predicted"/>
<dbReference type="Gene3D" id="3.60.20.10">
    <property type="entry name" value="Glutamine Phosphoribosylpyrophosphate, subunit 1, domain 1"/>
    <property type="match status" value="1"/>
</dbReference>
<protein>
    <recommendedName>
        <fullName evidence="3">ATP-dependent protease HslVU (ClpYQ), peptidase subunit</fullName>
    </recommendedName>
</protein>
<dbReference type="Proteomes" id="UP000184440">
    <property type="component" value="Unassembled WGS sequence"/>
</dbReference>
<sequence>MTAIVGITHHGVVHIGGDSAGVSGYVVHPRADAKVFTTGAYAFGFTTSFRMGQLIRWAWTPPEPPTGDLDRFMATTFVDGVRDCLKAGGWASKENERETGGVFLVGVAGRLFYVDSDYQIGESAQGYNAVGSGDEVALGALYATARTRMSPRRRLQIALEAAERFNGNVRGPFAYVSTPAGGSPTHVQG</sequence>
<dbReference type="RefSeq" id="WP_073263929.1">
    <property type="nucleotide sequence ID" value="NZ_FRCS01000017.1"/>
</dbReference>
<evidence type="ECO:0008006" key="3">
    <source>
        <dbReference type="Google" id="ProtNLM"/>
    </source>
</evidence>
<gene>
    <name evidence="1" type="ORF">SAMN05443668_11796</name>
</gene>
<dbReference type="AlphaFoldDB" id="A0A1M7RK71"/>
<dbReference type="InterPro" id="IPR029055">
    <property type="entry name" value="Ntn_hydrolases_N"/>
</dbReference>
<dbReference type="SUPFAM" id="SSF56235">
    <property type="entry name" value="N-terminal nucleophile aminohydrolases (Ntn hydrolases)"/>
    <property type="match status" value="1"/>
</dbReference>
<dbReference type="EMBL" id="FRCS01000017">
    <property type="protein sequence ID" value="SHN46713.1"/>
    <property type="molecule type" value="Genomic_DNA"/>
</dbReference>
<reference evidence="1 2" key="1">
    <citation type="submission" date="2016-11" db="EMBL/GenBank/DDBJ databases">
        <authorList>
            <person name="Jaros S."/>
            <person name="Januszkiewicz K."/>
            <person name="Wedrychowicz H."/>
        </authorList>
    </citation>
    <scope>NUCLEOTIDE SEQUENCE [LARGE SCALE GENOMIC DNA]</scope>
    <source>
        <strain evidence="1 2">DSM 46144</strain>
    </source>
</reference>
<name>A0A1M7RK71_9ACTN</name>
<dbReference type="STRING" id="134849.SAMN05443668_11796"/>
<dbReference type="OrthoDB" id="8354941at2"/>
<evidence type="ECO:0000313" key="2">
    <source>
        <dbReference type="Proteomes" id="UP000184440"/>
    </source>
</evidence>